<dbReference type="Pfam" id="PF00282">
    <property type="entry name" value="Pyridoxal_deC"/>
    <property type="match status" value="1"/>
</dbReference>
<evidence type="ECO:0000256" key="1">
    <source>
        <dbReference type="ARBA" id="ARBA00001933"/>
    </source>
</evidence>
<accession>A0A9D8KE09</accession>
<keyword evidence="3" id="KW-0210">Decarboxylase</keyword>
<dbReference type="EMBL" id="JAFGIX010000022">
    <property type="protein sequence ID" value="MBN1572413.1"/>
    <property type="molecule type" value="Genomic_DNA"/>
</dbReference>
<evidence type="ECO:0000313" key="8">
    <source>
        <dbReference type="EMBL" id="MBN1572413.1"/>
    </source>
</evidence>
<dbReference type="AlphaFoldDB" id="A0A9D8KE09"/>
<dbReference type="Proteomes" id="UP000809273">
    <property type="component" value="Unassembled WGS sequence"/>
</dbReference>
<dbReference type="InterPro" id="IPR002129">
    <property type="entry name" value="PyrdxlP-dep_de-COase"/>
</dbReference>
<evidence type="ECO:0000256" key="2">
    <source>
        <dbReference type="ARBA" id="ARBA00009533"/>
    </source>
</evidence>
<sequence>MSDEVNINRTLSFSREDMRRIGYRVIDLLVDQLADLGEKPASSTAKRADMEYIISESVPEEGSDFEVVLDTVVKDIMGNNMFENHPRFFGFIPGPGNFVGTMADALASGFNIITCTWFESSGAAAVELAAIRWLAELLRLPAGAGGMFVSGGSEANLTGLAVARRVKLGNDIGKGAIYFSDQTHSSVEKGLMVLGFGRDRIKKIATDDLFQIKIDALKDAIAEDRKEGKLPFLVIANAGTTNTGAVDPLVELSELCKEEGLWLHADGAFGASAVITEKGASILSGIERVDSLSIDPHKWLFQPFGIGCVLVRDANLLRETFQIRPEYMQDAEVLHGEVNFYELGIHMSRNFKALKLWMSLKLFGLDAFREAISWGFTLAEHAEEVLKKSGRWQVAAPASLAIVAFRFVQKDLSEEEVDEVNNKIVDMMVDDRFAMVSSTKLRGRVFLRMCTINPRTTFEDIEETIARLERFGVEIVEEK</sequence>
<organism evidence="8 9">
    <name type="scientific">Candidatus Zymogenus saltonus</name>
    <dbReference type="NCBI Taxonomy" id="2844893"/>
    <lineage>
        <taxon>Bacteria</taxon>
        <taxon>Deltaproteobacteria</taxon>
        <taxon>Candidatus Zymogenia</taxon>
        <taxon>Candidatus Zymogeniales</taxon>
        <taxon>Candidatus Zymogenaceae</taxon>
        <taxon>Candidatus Zymogenus</taxon>
    </lineage>
</organism>
<keyword evidence="5 7" id="KW-0456">Lyase</keyword>
<evidence type="ECO:0000313" key="9">
    <source>
        <dbReference type="Proteomes" id="UP000809273"/>
    </source>
</evidence>
<dbReference type="GO" id="GO:0016831">
    <property type="term" value="F:carboxy-lyase activity"/>
    <property type="evidence" value="ECO:0007669"/>
    <property type="project" value="UniProtKB-KW"/>
</dbReference>
<reference evidence="8" key="1">
    <citation type="journal article" date="2021" name="Environ. Microbiol.">
        <title>Genomic characterization of three novel Desulfobacterota classes expand the metabolic and phylogenetic diversity of the phylum.</title>
        <authorList>
            <person name="Murphy C.L."/>
            <person name="Biggerstaff J."/>
            <person name="Eichhorn A."/>
            <person name="Ewing E."/>
            <person name="Shahan R."/>
            <person name="Soriano D."/>
            <person name="Stewart S."/>
            <person name="VanMol K."/>
            <person name="Walker R."/>
            <person name="Walters P."/>
            <person name="Elshahed M.S."/>
            <person name="Youssef N.H."/>
        </authorList>
    </citation>
    <scope>NUCLEOTIDE SEQUENCE</scope>
    <source>
        <strain evidence="8">Zod_Metabat.24</strain>
    </source>
</reference>
<dbReference type="InterPro" id="IPR010977">
    <property type="entry name" value="Aromatic_deC"/>
</dbReference>
<dbReference type="Gene3D" id="3.90.1150.10">
    <property type="entry name" value="Aspartate Aminotransferase, domain 1"/>
    <property type="match status" value="1"/>
</dbReference>
<gene>
    <name evidence="8" type="ORF">JW984_04370</name>
</gene>
<comment type="caution">
    <text evidence="8">The sequence shown here is derived from an EMBL/GenBank/DDBJ whole genome shotgun (WGS) entry which is preliminary data.</text>
</comment>
<dbReference type="InterPro" id="IPR015424">
    <property type="entry name" value="PyrdxlP-dep_Trfase"/>
</dbReference>
<dbReference type="GO" id="GO:0008483">
    <property type="term" value="F:transaminase activity"/>
    <property type="evidence" value="ECO:0007669"/>
    <property type="project" value="UniProtKB-KW"/>
</dbReference>
<comment type="cofactor">
    <cofactor evidence="1 6 7">
        <name>pyridoxal 5'-phosphate</name>
        <dbReference type="ChEBI" id="CHEBI:597326"/>
    </cofactor>
</comment>
<dbReference type="InterPro" id="IPR015421">
    <property type="entry name" value="PyrdxlP-dep_Trfase_major"/>
</dbReference>
<proteinExistence type="inferred from homology"/>
<evidence type="ECO:0000256" key="6">
    <source>
        <dbReference type="PIRSR" id="PIRSR602129-50"/>
    </source>
</evidence>
<dbReference type="GO" id="GO:0019752">
    <property type="term" value="P:carboxylic acid metabolic process"/>
    <property type="evidence" value="ECO:0007669"/>
    <property type="project" value="InterPro"/>
</dbReference>
<evidence type="ECO:0000256" key="5">
    <source>
        <dbReference type="ARBA" id="ARBA00023239"/>
    </source>
</evidence>
<dbReference type="SUPFAM" id="SSF53383">
    <property type="entry name" value="PLP-dependent transferases"/>
    <property type="match status" value="1"/>
</dbReference>
<comment type="similarity">
    <text evidence="2 7">Belongs to the group II decarboxylase family.</text>
</comment>
<dbReference type="Gene3D" id="3.40.640.10">
    <property type="entry name" value="Type I PLP-dependent aspartate aminotransferase-like (Major domain)"/>
    <property type="match status" value="1"/>
</dbReference>
<dbReference type="PANTHER" id="PTHR11999:SF70">
    <property type="entry name" value="MIP05841P"/>
    <property type="match status" value="1"/>
</dbReference>
<evidence type="ECO:0000256" key="3">
    <source>
        <dbReference type="ARBA" id="ARBA00022793"/>
    </source>
</evidence>
<protein>
    <submittedName>
        <fullName evidence="8">Aminotransferase class V-fold PLP-dependent enzyme</fullName>
    </submittedName>
</protein>
<evidence type="ECO:0000256" key="7">
    <source>
        <dbReference type="RuleBase" id="RU000382"/>
    </source>
</evidence>
<dbReference type="GO" id="GO:0006520">
    <property type="term" value="P:amino acid metabolic process"/>
    <property type="evidence" value="ECO:0007669"/>
    <property type="project" value="InterPro"/>
</dbReference>
<name>A0A9D8KE09_9DELT</name>
<keyword evidence="8" id="KW-0808">Transferase</keyword>
<dbReference type="Gene3D" id="1.20.1340.10">
    <property type="entry name" value="dopa decarboxylase, N-terminal domain"/>
    <property type="match status" value="1"/>
</dbReference>
<evidence type="ECO:0000256" key="4">
    <source>
        <dbReference type="ARBA" id="ARBA00022898"/>
    </source>
</evidence>
<dbReference type="PRINTS" id="PR00800">
    <property type="entry name" value="YHDCRBOXLASE"/>
</dbReference>
<dbReference type="GO" id="GO:0030170">
    <property type="term" value="F:pyridoxal phosphate binding"/>
    <property type="evidence" value="ECO:0007669"/>
    <property type="project" value="InterPro"/>
</dbReference>
<dbReference type="InterPro" id="IPR015422">
    <property type="entry name" value="PyrdxlP-dep_Trfase_small"/>
</dbReference>
<dbReference type="PANTHER" id="PTHR11999">
    <property type="entry name" value="GROUP II PYRIDOXAL-5-PHOSPHATE DECARBOXYLASE"/>
    <property type="match status" value="1"/>
</dbReference>
<keyword evidence="4 6" id="KW-0663">Pyridoxal phosphate</keyword>
<keyword evidence="8" id="KW-0032">Aminotransferase</keyword>
<reference evidence="8" key="2">
    <citation type="submission" date="2021-01" db="EMBL/GenBank/DDBJ databases">
        <authorList>
            <person name="Hahn C.R."/>
            <person name="Youssef N.H."/>
            <person name="Elshahed M."/>
        </authorList>
    </citation>
    <scope>NUCLEOTIDE SEQUENCE</scope>
    <source>
        <strain evidence="8">Zod_Metabat.24</strain>
    </source>
</reference>
<feature type="modified residue" description="N6-(pyridoxal phosphate)lysine" evidence="6">
    <location>
        <position position="298"/>
    </location>
</feature>